<keyword evidence="3" id="KW-1185">Reference proteome</keyword>
<dbReference type="PROSITE" id="PS50088">
    <property type="entry name" value="ANK_REPEAT"/>
    <property type="match status" value="1"/>
</dbReference>
<accession>A0A8J2S520</accession>
<dbReference type="AlphaFoldDB" id="A0A8J2S520"/>
<evidence type="ECO:0000313" key="2">
    <source>
        <dbReference type="EMBL" id="CAH0365348.1"/>
    </source>
</evidence>
<name>A0A8J2S520_9STRA</name>
<sequence length="407" mass="45951">HARRARPRPRSPNQTQFCTRDHARVIFLLRASACSSLHAREALKPSLLSWLCESMEQPRAPTAPMDRVTGPRLTGISPDALRVVASFVWTPALLMALPRDLQRSVQSVFDKRELPGETRLMELTILDEPKRLMATYYYGGLTPGSHWIKWRRMDSNCVYVEADATIEPYSHTFHNSAGFRLVRYLGYDSYAPGKPGGIYYNHNNGEEVPRDWSVFAPDLEIVRGYIGFGARFDVEYVSGGFYNEGITALHFAAVEGHLELTKLLVSAGADVNIKANPHWCVAGVHPLSFAMSRASTAIKDFRADTLRVALYLSSQGADVRSADASLESREHLINEYGDGAAGANLKEIIVGTRERLQTVAENCDMEFTDSDDDDYYFDNDAWEMKKLLEKYEEVRFDPDRRQRVLDD</sequence>
<feature type="non-terminal residue" evidence="2">
    <location>
        <position position="407"/>
    </location>
</feature>
<dbReference type="InterPro" id="IPR036770">
    <property type="entry name" value="Ankyrin_rpt-contain_sf"/>
</dbReference>
<dbReference type="EMBL" id="CAKKNE010000001">
    <property type="protein sequence ID" value="CAH0365348.1"/>
    <property type="molecule type" value="Genomic_DNA"/>
</dbReference>
<feature type="repeat" description="ANK" evidence="1">
    <location>
        <begin position="244"/>
        <end position="276"/>
    </location>
</feature>
<dbReference type="PROSITE" id="PS50297">
    <property type="entry name" value="ANK_REP_REGION"/>
    <property type="match status" value="1"/>
</dbReference>
<dbReference type="Gene3D" id="1.25.40.20">
    <property type="entry name" value="Ankyrin repeat-containing domain"/>
    <property type="match status" value="1"/>
</dbReference>
<dbReference type="SMART" id="SM00248">
    <property type="entry name" value="ANK"/>
    <property type="match status" value="1"/>
</dbReference>
<evidence type="ECO:0000256" key="1">
    <source>
        <dbReference type="PROSITE-ProRule" id="PRU00023"/>
    </source>
</evidence>
<gene>
    <name evidence="2" type="ORF">PECAL_1P17860</name>
</gene>
<dbReference type="Pfam" id="PF00023">
    <property type="entry name" value="Ank"/>
    <property type="match status" value="1"/>
</dbReference>
<dbReference type="PRINTS" id="PR01415">
    <property type="entry name" value="ANKYRIN"/>
</dbReference>
<dbReference type="OrthoDB" id="10057496at2759"/>
<protein>
    <submittedName>
        <fullName evidence="2">Uncharacterized protein</fullName>
    </submittedName>
</protein>
<comment type="caution">
    <text evidence="2">The sequence shown here is derived from an EMBL/GenBank/DDBJ whole genome shotgun (WGS) entry which is preliminary data.</text>
</comment>
<dbReference type="SUPFAM" id="SSF48403">
    <property type="entry name" value="Ankyrin repeat"/>
    <property type="match status" value="1"/>
</dbReference>
<organism evidence="2 3">
    <name type="scientific">Pelagomonas calceolata</name>
    <dbReference type="NCBI Taxonomy" id="35677"/>
    <lineage>
        <taxon>Eukaryota</taxon>
        <taxon>Sar</taxon>
        <taxon>Stramenopiles</taxon>
        <taxon>Ochrophyta</taxon>
        <taxon>Pelagophyceae</taxon>
        <taxon>Pelagomonadales</taxon>
        <taxon>Pelagomonadaceae</taxon>
        <taxon>Pelagomonas</taxon>
    </lineage>
</organism>
<proteinExistence type="predicted"/>
<keyword evidence="1" id="KW-0040">ANK repeat</keyword>
<reference evidence="2" key="1">
    <citation type="submission" date="2021-11" db="EMBL/GenBank/DDBJ databases">
        <authorList>
            <consortium name="Genoscope - CEA"/>
            <person name="William W."/>
        </authorList>
    </citation>
    <scope>NUCLEOTIDE SEQUENCE</scope>
</reference>
<dbReference type="Proteomes" id="UP000789595">
    <property type="component" value="Unassembled WGS sequence"/>
</dbReference>
<dbReference type="InterPro" id="IPR002110">
    <property type="entry name" value="Ankyrin_rpt"/>
</dbReference>
<evidence type="ECO:0000313" key="3">
    <source>
        <dbReference type="Proteomes" id="UP000789595"/>
    </source>
</evidence>
<feature type="non-terminal residue" evidence="2">
    <location>
        <position position="1"/>
    </location>
</feature>